<dbReference type="SMART" id="SM00507">
    <property type="entry name" value="HNHc"/>
    <property type="match status" value="1"/>
</dbReference>
<accession>A0A938YI43</accession>
<dbReference type="CDD" id="cd00085">
    <property type="entry name" value="HNHc"/>
    <property type="match status" value="1"/>
</dbReference>
<evidence type="ECO:0000256" key="1">
    <source>
        <dbReference type="SAM" id="MobiDB-lite"/>
    </source>
</evidence>
<dbReference type="Pfam" id="PF02720">
    <property type="entry name" value="DUF222"/>
    <property type="match status" value="1"/>
</dbReference>
<sequence length="466" mass="50446">MTDTEYGAVDPDSRPDMGIDAVVASVRELLTGLRDDDGWVGVAESVVLERARSLEDLARLVDATRIVAAGVIHRHGLAERFGASSTAGLLREMLRIRPGEAHARVRAATVVLEEPQVSGHRFPPRLPELAASMWDGVVNAHHVEVIESTMRSLPPRVPANVRGTVERALVEQAGLTDPTHLADIARTIAILADPDGDLPPEQDPRKHPSLSLGRRDPFTGLTRITGHLDDEGVETLRQATDPLMAPPAPERAATVTDPDGHLPVARSVATRRAHALTEALHRALGAAVVGEHGGVRPHLTVTVGLDQLRAGRGLALLDHGGPVRAGEIRQLACDAGIVPAVLGGASEVLDVGREHRLVPLGLRRALAVRDRGCAFPGCDRPPGWCDAHHVRHWADGGPTSLENTVLYCRHHHTVLHAGHWVVRLGADGHPEHIPPVWVDPHQHPRRNRLHHHEPWRDRAEDPEGGR</sequence>
<gene>
    <name evidence="3" type="ORF">JL106_13315</name>
</gene>
<dbReference type="InterPro" id="IPR003615">
    <property type="entry name" value="HNH_nuc"/>
</dbReference>
<feature type="domain" description="HNH nuclease" evidence="2">
    <location>
        <begin position="361"/>
        <end position="413"/>
    </location>
</feature>
<feature type="region of interest" description="Disordered" evidence="1">
    <location>
        <begin position="242"/>
        <end position="261"/>
    </location>
</feature>
<feature type="region of interest" description="Disordered" evidence="1">
    <location>
        <begin position="438"/>
        <end position="466"/>
    </location>
</feature>
<protein>
    <submittedName>
        <fullName evidence="3">DUF222 domain-containing protein</fullName>
    </submittedName>
</protein>
<comment type="caution">
    <text evidence="3">The sequence shown here is derived from an EMBL/GenBank/DDBJ whole genome shotgun (WGS) entry which is preliminary data.</text>
</comment>
<proteinExistence type="predicted"/>
<evidence type="ECO:0000313" key="4">
    <source>
        <dbReference type="Proteomes" id="UP000663792"/>
    </source>
</evidence>
<evidence type="ECO:0000313" key="3">
    <source>
        <dbReference type="EMBL" id="MBM9468258.1"/>
    </source>
</evidence>
<keyword evidence="4" id="KW-1185">Reference proteome</keyword>
<dbReference type="RefSeq" id="WP_205261194.1">
    <property type="nucleotide sequence ID" value="NZ_JAERWK010000016.1"/>
</dbReference>
<dbReference type="AlphaFoldDB" id="A0A938YI43"/>
<dbReference type="EMBL" id="JAERWK010000016">
    <property type="protein sequence ID" value="MBM9468258.1"/>
    <property type="molecule type" value="Genomic_DNA"/>
</dbReference>
<dbReference type="Proteomes" id="UP000663792">
    <property type="component" value="Unassembled WGS sequence"/>
</dbReference>
<feature type="compositionally biased region" description="Basic and acidic residues" evidence="1">
    <location>
        <begin position="452"/>
        <end position="466"/>
    </location>
</feature>
<feature type="region of interest" description="Disordered" evidence="1">
    <location>
        <begin position="194"/>
        <end position="218"/>
    </location>
</feature>
<organism evidence="3 4">
    <name type="scientific">Nakamurella leprariae</name>
    <dbReference type="NCBI Taxonomy" id="2803911"/>
    <lineage>
        <taxon>Bacteria</taxon>
        <taxon>Bacillati</taxon>
        <taxon>Actinomycetota</taxon>
        <taxon>Actinomycetes</taxon>
        <taxon>Nakamurellales</taxon>
        <taxon>Nakamurellaceae</taxon>
        <taxon>Nakamurella</taxon>
    </lineage>
</organism>
<reference evidence="3" key="1">
    <citation type="submission" date="2021-01" db="EMBL/GenBank/DDBJ databases">
        <title>YIM 132084 draft genome.</title>
        <authorList>
            <person name="An D."/>
        </authorList>
    </citation>
    <scope>NUCLEOTIDE SEQUENCE</scope>
    <source>
        <strain evidence="3">YIM 132084</strain>
    </source>
</reference>
<name>A0A938YI43_9ACTN</name>
<dbReference type="InterPro" id="IPR003870">
    <property type="entry name" value="DUF222"/>
</dbReference>
<evidence type="ECO:0000259" key="2">
    <source>
        <dbReference type="SMART" id="SM00507"/>
    </source>
</evidence>